<dbReference type="Proteomes" id="UP000199423">
    <property type="component" value="Unassembled WGS sequence"/>
</dbReference>
<sequence length="153" mass="16266">MAKFALAALFLAGASAIAWADQTATLPDGRQVLLKENGTYEIQASGNSGSGGDAYTDLNLVDVKVDMKELENQRIRTSGKGMLVGNMFILTEASTAIDSNGVMVDISKLPREMRKWVVTNCAQGGCRATIEGEVRSDISGFMPGILAHSVKPN</sequence>
<feature type="chain" id="PRO_5011717315" evidence="1">
    <location>
        <begin position="21"/>
        <end position="153"/>
    </location>
</feature>
<dbReference type="RefSeq" id="WP_143111313.1">
    <property type="nucleotide sequence ID" value="NZ_FPCH01000001.1"/>
</dbReference>
<gene>
    <name evidence="2" type="ORF">SAMN04488557_0677</name>
</gene>
<feature type="signal peptide" evidence="1">
    <location>
        <begin position="1"/>
        <end position="20"/>
    </location>
</feature>
<name>A0A1I7MXJ6_9HYPH</name>
<dbReference type="OrthoDB" id="8448990at2"/>
<evidence type="ECO:0000256" key="1">
    <source>
        <dbReference type="SAM" id="SignalP"/>
    </source>
</evidence>
<organism evidence="2 3">
    <name type="scientific">Hyphomicrobium facile</name>
    <dbReference type="NCBI Taxonomy" id="51670"/>
    <lineage>
        <taxon>Bacteria</taxon>
        <taxon>Pseudomonadati</taxon>
        <taxon>Pseudomonadota</taxon>
        <taxon>Alphaproteobacteria</taxon>
        <taxon>Hyphomicrobiales</taxon>
        <taxon>Hyphomicrobiaceae</taxon>
        <taxon>Hyphomicrobium</taxon>
    </lineage>
</organism>
<proteinExistence type="predicted"/>
<dbReference type="AlphaFoldDB" id="A0A1I7MXJ6"/>
<evidence type="ECO:0000313" key="2">
    <source>
        <dbReference type="EMBL" id="SFV27098.1"/>
    </source>
</evidence>
<accession>A0A1I7MXJ6</accession>
<dbReference type="EMBL" id="FPCH01000001">
    <property type="protein sequence ID" value="SFV27098.1"/>
    <property type="molecule type" value="Genomic_DNA"/>
</dbReference>
<evidence type="ECO:0000313" key="3">
    <source>
        <dbReference type="Proteomes" id="UP000199423"/>
    </source>
</evidence>
<protein>
    <submittedName>
        <fullName evidence="2">Uncharacterized protein</fullName>
    </submittedName>
</protein>
<keyword evidence="1" id="KW-0732">Signal</keyword>
<reference evidence="3" key="1">
    <citation type="submission" date="2016-10" db="EMBL/GenBank/DDBJ databases">
        <authorList>
            <person name="Varghese N."/>
            <person name="Submissions S."/>
        </authorList>
    </citation>
    <scope>NUCLEOTIDE SEQUENCE [LARGE SCALE GENOMIC DNA]</scope>
    <source>
        <strain evidence="3">DSM 1565</strain>
    </source>
</reference>
<keyword evidence="3" id="KW-1185">Reference proteome</keyword>